<dbReference type="NCBIfam" id="NF002634">
    <property type="entry name" value="PRK02304.1-3"/>
    <property type="match status" value="1"/>
</dbReference>
<name>A0A1L3GIA5_SYNAC</name>
<dbReference type="Pfam" id="PF00156">
    <property type="entry name" value="Pribosyltran"/>
    <property type="match status" value="1"/>
</dbReference>
<evidence type="ECO:0000256" key="10">
    <source>
        <dbReference type="ARBA" id="ARBA00022726"/>
    </source>
</evidence>
<dbReference type="GO" id="GO:0006166">
    <property type="term" value="P:purine ribonucleoside salvage"/>
    <property type="evidence" value="ECO:0007669"/>
    <property type="project" value="UniProtKB-UniRule"/>
</dbReference>
<dbReference type="HAMAP" id="MF_00004">
    <property type="entry name" value="Aden_phosphoribosyltr"/>
    <property type="match status" value="1"/>
</dbReference>
<proteinExistence type="inferred from homology"/>
<evidence type="ECO:0000259" key="12">
    <source>
        <dbReference type="Pfam" id="PF00156"/>
    </source>
</evidence>
<dbReference type="GO" id="GO:0006168">
    <property type="term" value="P:adenine salvage"/>
    <property type="evidence" value="ECO:0007669"/>
    <property type="project" value="InterPro"/>
</dbReference>
<dbReference type="EC" id="2.4.2.7" evidence="6 11"/>
<keyword evidence="10 11" id="KW-0660">Purine salvage</keyword>
<keyword evidence="8 11" id="KW-0328">Glycosyltransferase</keyword>
<dbReference type="NCBIfam" id="TIGR01090">
    <property type="entry name" value="apt"/>
    <property type="match status" value="1"/>
</dbReference>
<dbReference type="PANTHER" id="PTHR32315:SF3">
    <property type="entry name" value="ADENINE PHOSPHORIBOSYLTRANSFERASE"/>
    <property type="match status" value="1"/>
</dbReference>
<evidence type="ECO:0000256" key="6">
    <source>
        <dbReference type="ARBA" id="ARBA00011893"/>
    </source>
</evidence>
<comment type="pathway">
    <text evidence="4 11">Purine metabolism; AMP biosynthesis via salvage pathway; AMP from adenine: step 1/1.</text>
</comment>
<keyword evidence="14" id="KW-1185">Reference proteome</keyword>
<comment type="subcellular location">
    <subcellularLocation>
        <location evidence="3 11">Cytoplasm</location>
    </subcellularLocation>
</comment>
<dbReference type="InterPro" id="IPR005764">
    <property type="entry name" value="Ade_phspho_trans"/>
</dbReference>
<evidence type="ECO:0000313" key="13">
    <source>
        <dbReference type="EMBL" id="APG25630.1"/>
    </source>
</evidence>
<dbReference type="Gene3D" id="3.40.50.2020">
    <property type="match status" value="1"/>
</dbReference>
<gene>
    <name evidence="11" type="primary">apt</name>
    <name evidence="13" type="ORF">A7E75_11850</name>
</gene>
<comment type="subunit">
    <text evidence="11">Homodimer.</text>
</comment>
<evidence type="ECO:0000256" key="11">
    <source>
        <dbReference type="HAMAP-Rule" id="MF_00004"/>
    </source>
</evidence>
<evidence type="ECO:0000256" key="1">
    <source>
        <dbReference type="ARBA" id="ARBA00000868"/>
    </source>
</evidence>
<dbReference type="GO" id="GO:0005737">
    <property type="term" value="C:cytoplasm"/>
    <property type="evidence" value="ECO:0007669"/>
    <property type="project" value="UniProtKB-SubCell"/>
</dbReference>
<keyword evidence="7 11" id="KW-0963">Cytoplasm</keyword>
<dbReference type="UniPathway" id="UPA00588">
    <property type="reaction ID" value="UER00646"/>
</dbReference>
<evidence type="ECO:0000256" key="2">
    <source>
        <dbReference type="ARBA" id="ARBA00003968"/>
    </source>
</evidence>
<dbReference type="InterPro" id="IPR000836">
    <property type="entry name" value="PRTase_dom"/>
</dbReference>
<dbReference type="PANTHER" id="PTHR32315">
    <property type="entry name" value="ADENINE PHOSPHORIBOSYLTRANSFERASE"/>
    <property type="match status" value="1"/>
</dbReference>
<dbReference type="InterPro" id="IPR050054">
    <property type="entry name" value="UPRTase/APRTase"/>
</dbReference>
<dbReference type="GO" id="GO:0002055">
    <property type="term" value="F:adenine binding"/>
    <property type="evidence" value="ECO:0007669"/>
    <property type="project" value="TreeGrafter"/>
</dbReference>
<dbReference type="InterPro" id="IPR029057">
    <property type="entry name" value="PRTase-like"/>
</dbReference>
<dbReference type="FunFam" id="3.40.50.2020:FF:000021">
    <property type="entry name" value="Adenine phosphoribosyltransferase"/>
    <property type="match status" value="1"/>
</dbReference>
<dbReference type="CDD" id="cd06223">
    <property type="entry name" value="PRTases_typeI"/>
    <property type="match status" value="1"/>
</dbReference>
<protein>
    <recommendedName>
        <fullName evidence="6 11">Adenine phosphoribosyltransferase</fullName>
        <shortName evidence="11">APRT</shortName>
        <ecNumber evidence="6 11">2.4.2.7</ecNumber>
    </recommendedName>
</protein>
<keyword evidence="9 11" id="KW-0808">Transferase</keyword>
<dbReference type="EMBL" id="CP015518">
    <property type="protein sequence ID" value="APG25630.1"/>
    <property type="molecule type" value="Genomic_DNA"/>
</dbReference>
<dbReference type="GO" id="GO:0016208">
    <property type="term" value="F:AMP binding"/>
    <property type="evidence" value="ECO:0007669"/>
    <property type="project" value="TreeGrafter"/>
</dbReference>
<evidence type="ECO:0000256" key="7">
    <source>
        <dbReference type="ARBA" id="ARBA00022490"/>
    </source>
</evidence>
<dbReference type="GO" id="GO:0003999">
    <property type="term" value="F:adenine phosphoribosyltransferase activity"/>
    <property type="evidence" value="ECO:0007669"/>
    <property type="project" value="UniProtKB-UniRule"/>
</dbReference>
<comment type="function">
    <text evidence="2 11">Catalyzes a salvage reaction resulting in the formation of AMP, that is energically less costly than de novo synthesis.</text>
</comment>
<organism evidence="13 14">
    <name type="scientific">Syntrophotalea acetylenica</name>
    <name type="common">Pelobacter acetylenicus</name>
    <dbReference type="NCBI Taxonomy" id="29542"/>
    <lineage>
        <taxon>Bacteria</taxon>
        <taxon>Pseudomonadati</taxon>
        <taxon>Thermodesulfobacteriota</taxon>
        <taxon>Desulfuromonadia</taxon>
        <taxon>Desulfuromonadales</taxon>
        <taxon>Syntrophotaleaceae</taxon>
        <taxon>Syntrophotalea</taxon>
    </lineage>
</organism>
<evidence type="ECO:0000256" key="5">
    <source>
        <dbReference type="ARBA" id="ARBA00008391"/>
    </source>
</evidence>
<evidence type="ECO:0000256" key="8">
    <source>
        <dbReference type="ARBA" id="ARBA00022676"/>
    </source>
</evidence>
<accession>A0A1L3GIA5</accession>
<feature type="domain" description="Phosphoribosyltransferase" evidence="12">
    <location>
        <begin position="43"/>
        <end position="152"/>
    </location>
</feature>
<dbReference type="SUPFAM" id="SSF53271">
    <property type="entry name" value="PRTase-like"/>
    <property type="match status" value="1"/>
</dbReference>
<sequence length="171" mass="18959">MEDLRNAIRDIPDFPKKGIVFKDITTLLSDAKSYHRMVDLIAHRYIGQKIDQIVGIEARGFILGAALAYKLGTGITLVRKPGKLPYKTIQKTYQLEYGTDSLEIHSDAFKGGDRVIVADDLLATGGTVAAVIEMVEDCGAQIVECAFLAELEFLKGREKLQSHKVFSLLKF</sequence>
<comment type="similarity">
    <text evidence="5 11">Belongs to the purine/pyrimidine phosphoribosyltransferase family.</text>
</comment>
<evidence type="ECO:0000256" key="4">
    <source>
        <dbReference type="ARBA" id="ARBA00004659"/>
    </source>
</evidence>
<dbReference type="OrthoDB" id="9803963at2"/>
<dbReference type="STRING" id="29542.A6070_05885"/>
<evidence type="ECO:0000256" key="3">
    <source>
        <dbReference type="ARBA" id="ARBA00004496"/>
    </source>
</evidence>
<evidence type="ECO:0000256" key="9">
    <source>
        <dbReference type="ARBA" id="ARBA00022679"/>
    </source>
</evidence>
<evidence type="ECO:0000313" key="14">
    <source>
        <dbReference type="Proteomes" id="UP000182264"/>
    </source>
</evidence>
<dbReference type="GO" id="GO:0044209">
    <property type="term" value="P:AMP salvage"/>
    <property type="evidence" value="ECO:0007669"/>
    <property type="project" value="UniProtKB-UniRule"/>
</dbReference>
<reference evidence="13 14" key="1">
    <citation type="journal article" date="2017" name="Genome Announc.">
        <title>Complete Genome Sequences of Two Acetylene-Fermenting Pelobacter acetylenicus Strains.</title>
        <authorList>
            <person name="Sutton J.M."/>
            <person name="Baesman S.M."/>
            <person name="Fierst J.L."/>
            <person name="Poret-Peterson A.T."/>
            <person name="Oremland R.S."/>
            <person name="Dunlap D.S."/>
            <person name="Akob D.M."/>
        </authorList>
    </citation>
    <scope>NUCLEOTIDE SEQUENCE [LARGE SCALE GENOMIC DNA]</scope>
    <source>
        <strain evidence="13 14">DSM 3247</strain>
    </source>
</reference>
<dbReference type="Proteomes" id="UP000182264">
    <property type="component" value="Chromosome"/>
</dbReference>
<dbReference type="NCBIfam" id="NF002636">
    <property type="entry name" value="PRK02304.1-5"/>
    <property type="match status" value="1"/>
</dbReference>
<dbReference type="AlphaFoldDB" id="A0A1L3GIA5"/>
<dbReference type="KEGG" id="pace:A6070_05885"/>
<comment type="catalytic activity">
    <reaction evidence="1 11">
        <text>AMP + diphosphate = 5-phospho-alpha-D-ribose 1-diphosphate + adenine</text>
        <dbReference type="Rhea" id="RHEA:16609"/>
        <dbReference type="ChEBI" id="CHEBI:16708"/>
        <dbReference type="ChEBI" id="CHEBI:33019"/>
        <dbReference type="ChEBI" id="CHEBI:58017"/>
        <dbReference type="ChEBI" id="CHEBI:456215"/>
        <dbReference type="EC" id="2.4.2.7"/>
    </reaction>
</comment>